<sequence length="223" mass="25724">MLSKLKALLASSDQPDSLGSQFRKKRLAHFEQLVERNFSGKFPIRVLDIGGRSQFWIGQDLLAARKLEITLLNLTEEPVDVPGLSSVAGDATNLSQFPDGSFDLVFSNSVIEHLYTSENQQKMALEAVRVGKKYFIQTPNRHFFAEPHYALPFVQYFPKSWTFFLLTKTRLSRGNKWNPADAQQYLDEIRLLDRREFKRLFPKAEIYDEKFLGMTKSFTAHNL</sequence>
<dbReference type="AlphaFoldDB" id="M7Y1U3"/>
<dbReference type="Proteomes" id="UP000010953">
    <property type="component" value="Unassembled WGS sequence"/>
</dbReference>
<evidence type="ECO:0000313" key="3">
    <source>
        <dbReference type="Proteomes" id="UP000010953"/>
    </source>
</evidence>
<name>M7Y1U3_9BACT</name>
<organism evidence="2 3">
    <name type="scientific">Mariniradius saccharolyticus AK6</name>
    <dbReference type="NCBI Taxonomy" id="1239962"/>
    <lineage>
        <taxon>Bacteria</taxon>
        <taxon>Pseudomonadati</taxon>
        <taxon>Bacteroidota</taxon>
        <taxon>Cytophagia</taxon>
        <taxon>Cytophagales</taxon>
        <taxon>Cyclobacteriaceae</taxon>
        <taxon>Mariniradius</taxon>
    </lineage>
</organism>
<accession>M7Y1U3</accession>
<dbReference type="InterPro" id="IPR013216">
    <property type="entry name" value="Methyltransf_11"/>
</dbReference>
<dbReference type="CDD" id="cd02440">
    <property type="entry name" value="AdoMet_MTases"/>
    <property type="match status" value="1"/>
</dbReference>
<dbReference type="STRING" id="1239962.C943_03394"/>
<dbReference type="SUPFAM" id="SSF53335">
    <property type="entry name" value="S-adenosyl-L-methionine-dependent methyltransferases"/>
    <property type="match status" value="1"/>
</dbReference>
<evidence type="ECO:0000259" key="1">
    <source>
        <dbReference type="Pfam" id="PF08241"/>
    </source>
</evidence>
<dbReference type="InParanoid" id="M7Y1U3"/>
<dbReference type="RefSeq" id="WP_008624328.1">
    <property type="nucleotide sequence ID" value="NZ_AMZY02000005.1"/>
</dbReference>
<proteinExistence type="predicted"/>
<gene>
    <name evidence="2" type="ORF">C943_03394</name>
</gene>
<feature type="domain" description="Methyltransferase type 11" evidence="1">
    <location>
        <begin position="79"/>
        <end position="132"/>
    </location>
</feature>
<dbReference type="EMBL" id="AMZY02000005">
    <property type="protein sequence ID" value="EMS34707.1"/>
    <property type="molecule type" value="Genomic_DNA"/>
</dbReference>
<evidence type="ECO:0000313" key="2">
    <source>
        <dbReference type="EMBL" id="EMS34707.1"/>
    </source>
</evidence>
<dbReference type="Gene3D" id="3.40.50.150">
    <property type="entry name" value="Vaccinia Virus protein VP39"/>
    <property type="match status" value="1"/>
</dbReference>
<keyword evidence="3" id="KW-1185">Reference proteome</keyword>
<reference evidence="2" key="1">
    <citation type="submission" date="2013-01" db="EMBL/GenBank/DDBJ databases">
        <title>Genome assembly of Mariniradius saccharolyticus AK6.</title>
        <authorList>
            <person name="Vaidya B."/>
            <person name="Khatri I."/>
            <person name="Tanuku N.R.S."/>
            <person name="Subramanian S."/>
            <person name="Pinnaka A."/>
        </authorList>
    </citation>
    <scope>NUCLEOTIDE SEQUENCE [LARGE SCALE GENOMIC DNA]</scope>
    <source>
        <strain evidence="2">AK6</strain>
    </source>
</reference>
<protein>
    <recommendedName>
        <fullName evidence="1">Methyltransferase type 11 domain-containing protein</fullName>
    </recommendedName>
</protein>
<comment type="caution">
    <text evidence="2">The sequence shown here is derived from an EMBL/GenBank/DDBJ whole genome shotgun (WGS) entry which is preliminary data.</text>
</comment>
<dbReference type="InterPro" id="IPR029063">
    <property type="entry name" value="SAM-dependent_MTases_sf"/>
</dbReference>
<dbReference type="eggNOG" id="COG2226">
    <property type="taxonomic scope" value="Bacteria"/>
</dbReference>
<dbReference type="Pfam" id="PF08241">
    <property type="entry name" value="Methyltransf_11"/>
    <property type="match status" value="1"/>
</dbReference>
<dbReference type="GO" id="GO:0008757">
    <property type="term" value="F:S-adenosylmethionine-dependent methyltransferase activity"/>
    <property type="evidence" value="ECO:0007669"/>
    <property type="project" value="InterPro"/>
</dbReference>